<dbReference type="KEGG" id="tfr:BR63_05590"/>
<keyword evidence="1" id="KW-0812">Transmembrane</keyword>
<gene>
    <name evidence="2" type="ORF">BR63_05590</name>
</gene>
<dbReference type="EMBL" id="CP045798">
    <property type="protein sequence ID" value="QNB45831.1"/>
    <property type="molecule type" value="Genomic_DNA"/>
</dbReference>
<accession>A0A7G6E177</accession>
<dbReference type="AlphaFoldDB" id="A0A7G6E177"/>
<keyword evidence="3" id="KW-1185">Reference proteome</keyword>
<dbReference type="Proteomes" id="UP000515847">
    <property type="component" value="Chromosome"/>
</dbReference>
<evidence type="ECO:0000313" key="2">
    <source>
        <dbReference type="EMBL" id="QNB45831.1"/>
    </source>
</evidence>
<keyword evidence="1" id="KW-0472">Membrane</keyword>
<dbReference type="RefSeq" id="WP_153802162.1">
    <property type="nucleotide sequence ID" value="NZ_CP045798.1"/>
</dbReference>
<reference evidence="2 3" key="1">
    <citation type="journal article" date="2019" name="Front. Microbiol.">
        <title>Thermoanaerosceptrum fracticalcis gen. nov. sp. nov., a Novel Fumarate-Fermenting Microorganism From a Deep Fractured Carbonate Aquifer of the US Great Basin.</title>
        <authorList>
            <person name="Hamilton-Brehm S.D."/>
            <person name="Stewart L.E."/>
            <person name="Zavarin M."/>
            <person name="Caldwell M."/>
            <person name="Lawson P.A."/>
            <person name="Onstott T.C."/>
            <person name="Grzymski J."/>
            <person name="Neveux I."/>
            <person name="Lollar B.S."/>
            <person name="Russell C.E."/>
            <person name="Moser D.P."/>
        </authorList>
    </citation>
    <scope>NUCLEOTIDE SEQUENCE [LARGE SCALE GENOMIC DNA]</scope>
    <source>
        <strain evidence="2 3">DRI-13</strain>
    </source>
</reference>
<evidence type="ECO:0000313" key="3">
    <source>
        <dbReference type="Proteomes" id="UP000515847"/>
    </source>
</evidence>
<protein>
    <submittedName>
        <fullName evidence="2">Uncharacterized protein</fullName>
    </submittedName>
</protein>
<dbReference type="OrthoDB" id="7508901at2"/>
<sequence length="58" mass="6684">MEKKWYLSKTFWVNIIAIAALIGQSYLGEQFLPAEEQAIILGAVNLVLRFVTKEKLTW</sequence>
<evidence type="ECO:0000256" key="1">
    <source>
        <dbReference type="SAM" id="Phobius"/>
    </source>
</evidence>
<proteinExistence type="predicted"/>
<keyword evidence="1" id="KW-1133">Transmembrane helix</keyword>
<name>A0A7G6E177_THEFR</name>
<organism evidence="2 3">
    <name type="scientific">Thermanaerosceptrum fracticalcis</name>
    <dbReference type="NCBI Taxonomy" id="1712410"/>
    <lineage>
        <taxon>Bacteria</taxon>
        <taxon>Bacillati</taxon>
        <taxon>Bacillota</taxon>
        <taxon>Clostridia</taxon>
        <taxon>Eubacteriales</taxon>
        <taxon>Peptococcaceae</taxon>
        <taxon>Thermanaerosceptrum</taxon>
    </lineage>
</organism>
<feature type="transmembrane region" description="Helical" evidence="1">
    <location>
        <begin position="12"/>
        <end position="28"/>
    </location>
</feature>